<evidence type="ECO:0000313" key="3">
    <source>
        <dbReference type="EMBL" id="MBE6091917.1"/>
    </source>
</evidence>
<dbReference type="AlphaFoldDB" id="A0A927WQ48"/>
<feature type="compositionally biased region" description="Basic and acidic residues" evidence="1">
    <location>
        <begin position="76"/>
        <end position="92"/>
    </location>
</feature>
<feature type="region of interest" description="Disordered" evidence="1">
    <location>
        <begin position="70"/>
        <end position="92"/>
    </location>
</feature>
<keyword evidence="2" id="KW-0732">Signal</keyword>
<gene>
    <name evidence="3" type="ORF">E7201_01880</name>
</gene>
<feature type="signal peptide" evidence="2">
    <location>
        <begin position="1"/>
        <end position="23"/>
    </location>
</feature>
<name>A0A927WQ48_SELRU</name>
<proteinExistence type="predicted"/>
<organism evidence="3 4">
    <name type="scientific">Selenomonas ruminantium</name>
    <dbReference type="NCBI Taxonomy" id="971"/>
    <lineage>
        <taxon>Bacteria</taxon>
        <taxon>Bacillati</taxon>
        <taxon>Bacillota</taxon>
        <taxon>Negativicutes</taxon>
        <taxon>Selenomonadales</taxon>
        <taxon>Selenomonadaceae</taxon>
        <taxon>Selenomonas</taxon>
    </lineage>
</organism>
<evidence type="ECO:0000313" key="4">
    <source>
        <dbReference type="Proteomes" id="UP000761380"/>
    </source>
</evidence>
<evidence type="ECO:0008006" key="5">
    <source>
        <dbReference type="Google" id="ProtNLM"/>
    </source>
</evidence>
<sequence length="125" mass="14181">MNKKIMATSLIGLSLFFAGCSNSEPQPSADEKKQIETALDNAAARQKIADDALIWGMCVSDDFSRQVSEADNLIQSDKKQRPDAPEWKDQKTDEALMKKYKKYTERRIEQRSDKNLLKNAIPSDK</sequence>
<feature type="chain" id="PRO_5039411397" description="Lipoprotein" evidence="2">
    <location>
        <begin position="24"/>
        <end position="125"/>
    </location>
</feature>
<dbReference type="Proteomes" id="UP000761380">
    <property type="component" value="Unassembled WGS sequence"/>
</dbReference>
<reference evidence="3" key="1">
    <citation type="submission" date="2019-04" db="EMBL/GenBank/DDBJ databases">
        <title>Evolution of Biomass-Degrading Anaerobic Consortia Revealed by Metagenomics.</title>
        <authorList>
            <person name="Peng X."/>
        </authorList>
    </citation>
    <scope>NUCLEOTIDE SEQUENCE</scope>
    <source>
        <strain evidence="3">SIG240</strain>
    </source>
</reference>
<dbReference type="EMBL" id="SVBY01000008">
    <property type="protein sequence ID" value="MBE6091917.1"/>
    <property type="molecule type" value="Genomic_DNA"/>
</dbReference>
<protein>
    <recommendedName>
        <fullName evidence="5">Lipoprotein</fullName>
    </recommendedName>
</protein>
<evidence type="ECO:0000256" key="1">
    <source>
        <dbReference type="SAM" id="MobiDB-lite"/>
    </source>
</evidence>
<evidence type="ECO:0000256" key="2">
    <source>
        <dbReference type="SAM" id="SignalP"/>
    </source>
</evidence>
<accession>A0A927WQ48</accession>
<dbReference type="PROSITE" id="PS51257">
    <property type="entry name" value="PROKAR_LIPOPROTEIN"/>
    <property type="match status" value="1"/>
</dbReference>
<comment type="caution">
    <text evidence="3">The sequence shown here is derived from an EMBL/GenBank/DDBJ whole genome shotgun (WGS) entry which is preliminary data.</text>
</comment>